<keyword evidence="1" id="KW-0472">Membrane</keyword>
<evidence type="ECO:0008006" key="4">
    <source>
        <dbReference type="Google" id="ProtNLM"/>
    </source>
</evidence>
<comment type="caution">
    <text evidence="2">The sequence shown here is derived from an EMBL/GenBank/DDBJ whole genome shotgun (WGS) entry which is preliminary data.</text>
</comment>
<dbReference type="RefSeq" id="WP_057880185.1">
    <property type="nucleotide sequence ID" value="NZ_JQCF01000005.1"/>
</dbReference>
<organism evidence="2 3">
    <name type="scientific">Companilactobacillus kimchiensis</name>
    <dbReference type="NCBI Taxonomy" id="993692"/>
    <lineage>
        <taxon>Bacteria</taxon>
        <taxon>Bacillati</taxon>
        <taxon>Bacillota</taxon>
        <taxon>Bacilli</taxon>
        <taxon>Lactobacillales</taxon>
        <taxon>Lactobacillaceae</taxon>
        <taxon>Companilactobacillus</taxon>
    </lineage>
</organism>
<protein>
    <recommendedName>
        <fullName evidence="4">Immunity protein</fullName>
    </recommendedName>
</protein>
<feature type="transmembrane region" description="Helical" evidence="1">
    <location>
        <begin position="38"/>
        <end position="61"/>
    </location>
</feature>
<dbReference type="AlphaFoldDB" id="A0A0R2LIV2"/>
<evidence type="ECO:0000313" key="3">
    <source>
        <dbReference type="Proteomes" id="UP000051006"/>
    </source>
</evidence>
<dbReference type="Proteomes" id="UP000051006">
    <property type="component" value="Unassembled WGS sequence"/>
</dbReference>
<sequence>MTTEIFGICIILIGILQIYTGRKMYFNIKKNVKNTQSYMFMGVYVSLIIGIVFLVWGAFLIK</sequence>
<evidence type="ECO:0000313" key="2">
    <source>
        <dbReference type="EMBL" id="KRO00028.1"/>
    </source>
</evidence>
<gene>
    <name evidence="2" type="ORF">IV57_GL002043</name>
</gene>
<dbReference type="EMBL" id="JQCF01000005">
    <property type="protein sequence ID" value="KRO00028.1"/>
    <property type="molecule type" value="Genomic_DNA"/>
</dbReference>
<keyword evidence="3" id="KW-1185">Reference proteome</keyword>
<proteinExistence type="predicted"/>
<keyword evidence="1" id="KW-1133">Transmembrane helix</keyword>
<accession>A0A0R2LIV2</accession>
<name>A0A0R2LIV2_9LACO</name>
<dbReference type="PATRIC" id="fig|993692.3.peg.2075"/>
<keyword evidence="1" id="KW-0812">Transmembrane</keyword>
<feature type="transmembrane region" description="Helical" evidence="1">
    <location>
        <begin position="6"/>
        <end position="26"/>
    </location>
</feature>
<reference evidence="2 3" key="1">
    <citation type="journal article" date="2015" name="Genome Announc.">
        <title>Expanding the biotechnology potential of lactobacilli through comparative genomics of 213 strains and associated genera.</title>
        <authorList>
            <person name="Sun Z."/>
            <person name="Harris H.M."/>
            <person name="McCann A."/>
            <person name="Guo C."/>
            <person name="Argimon S."/>
            <person name="Zhang W."/>
            <person name="Yang X."/>
            <person name="Jeffery I.B."/>
            <person name="Cooney J.C."/>
            <person name="Kagawa T.F."/>
            <person name="Liu W."/>
            <person name="Song Y."/>
            <person name="Salvetti E."/>
            <person name="Wrobel A."/>
            <person name="Rasinkangas P."/>
            <person name="Parkhill J."/>
            <person name="Rea M.C."/>
            <person name="O'Sullivan O."/>
            <person name="Ritari J."/>
            <person name="Douillard F.P."/>
            <person name="Paul Ross R."/>
            <person name="Yang R."/>
            <person name="Briner A.E."/>
            <person name="Felis G.E."/>
            <person name="de Vos W.M."/>
            <person name="Barrangou R."/>
            <person name="Klaenhammer T.R."/>
            <person name="Caufield P.W."/>
            <person name="Cui Y."/>
            <person name="Zhang H."/>
            <person name="O'Toole P.W."/>
        </authorList>
    </citation>
    <scope>NUCLEOTIDE SEQUENCE [LARGE SCALE GENOMIC DNA]</scope>
    <source>
        <strain evidence="2 3">DSM 24716</strain>
    </source>
</reference>
<evidence type="ECO:0000256" key="1">
    <source>
        <dbReference type="SAM" id="Phobius"/>
    </source>
</evidence>
<dbReference type="OrthoDB" id="2326953at2"/>